<dbReference type="FunFam" id="3.40.140.10:FF:000025">
    <property type="entry name" value="Riboflavin biosynthesis protein RibD"/>
    <property type="match status" value="1"/>
</dbReference>
<dbReference type="Gene3D" id="3.40.430.10">
    <property type="entry name" value="Dihydrofolate Reductase, subunit A"/>
    <property type="match status" value="1"/>
</dbReference>
<comment type="catalytic activity">
    <reaction evidence="13">
        <text>5-amino-6-(5-phospho-D-ribitylamino)uracil + NADP(+) = 5-amino-6-(5-phospho-D-ribosylamino)uracil + NADPH + H(+)</text>
        <dbReference type="Rhea" id="RHEA:17845"/>
        <dbReference type="ChEBI" id="CHEBI:15378"/>
        <dbReference type="ChEBI" id="CHEBI:57783"/>
        <dbReference type="ChEBI" id="CHEBI:58349"/>
        <dbReference type="ChEBI" id="CHEBI:58421"/>
        <dbReference type="ChEBI" id="CHEBI:58453"/>
        <dbReference type="EC" id="1.1.1.193"/>
    </reaction>
</comment>
<dbReference type="GO" id="GO:0008835">
    <property type="term" value="F:diaminohydroxyphosphoribosylaminopyrimidine deaminase activity"/>
    <property type="evidence" value="ECO:0007669"/>
    <property type="project" value="UniProtKB-EC"/>
</dbReference>
<dbReference type="Pfam" id="PF01872">
    <property type="entry name" value="RibD_C"/>
    <property type="match status" value="1"/>
</dbReference>
<reference evidence="18 19" key="1">
    <citation type="submission" date="2015-08" db="EMBL/GenBank/DDBJ databases">
        <authorList>
            <person name="Babu N.S."/>
            <person name="Beckwith C.J."/>
            <person name="Beseler K.G."/>
            <person name="Brison A."/>
            <person name="Carone J.V."/>
            <person name="Caskin T.P."/>
            <person name="Diamond M."/>
            <person name="Durham M.E."/>
            <person name="Foxe J.M."/>
            <person name="Go M."/>
            <person name="Henderson B.A."/>
            <person name="Jones I.B."/>
            <person name="McGettigan J.A."/>
            <person name="Micheletti S.J."/>
            <person name="Nasrallah M.E."/>
            <person name="Ortiz D."/>
            <person name="Piller C.R."/>
            <person name="Privatt S.R."/>
            <person name="Schneider S.L."/>
            <person name="Sharp S."/>
            <person name="Smith T.C."/>
            <person name="Stanton J.D."/>
            <person name="Ullery H.E."/>
            <person name="Wilson R.J."/>
            <person name="Serrano M.G."/>
            <person name="Buck G."/>
            <person name="Lee V."/>
            <person name="Wang Y."/>
            <person name="Carvalho R."/>
            <person name="Voegtly L."/>
            <person name="Shi R."/>
            <person name="Duckworth R."/>
            <person name="Johnson A."/>
            <person name="Loviza R."/>
            <person name="Walstead R."/>
            <person name="Shah Z."/>
            <person name="Kiflezghi M."/>
            <person name="Wade K."/>
            <person name="Ball S.L."/>
            <person name="Bradley K.W."/>
            <person name="Asai D.J."/>
            <person name="Bowman C.A."/>
            <person name="Russell D.A."/>
            <person name="Pope W.H."/>
            <person name="Jacobs-Sera D."/>
            <person name="Hendrix R.W."/>
            <person name="Hatfull G.F."/>
        </authorList>
    </citation>
    <scope>NUCLEOTIDE SEQUENCE [LARGE SCALE GENOMIC DNA]</scope>
    <source>
        <strain evidence="18 19">DSM 27710</strain>
    </source>
</reference>
<feature type="binding site" evidence="15">
    <location>
        <position position="169"/>
    </location>
    <ligand>
        <name>NADP(+)</name>
        <dbReference type="ChEBI" id="CHEBI:58349"/>
    </ligand>
</feature>
<evidence type="ECO:0000256" key="14">
    <source>
        <dbReference type="PIRSR" id="PIRSR006769-1"/>
    </source>
</evidence>
<keyword evidence="10 13" id="KW-0521">NADP</keyword>
<evidence type="ECO:0000313" key="18">
    <source>
        <dbReference type="EMBL" id="AKU91238.1"/>
    </source>
</evidence>
<keyword evidence="7 13" id="KW-0479">Metal-binding</keyword>
<keyword evidence="12" id="KW-0511">Multifunctional enzyme</keyword>
<comment type="similarity">
    <text evidence="5 13">In the C-terminal section; belongs to the HTP reductase family.</text>
</comment>
<evidence type="ECO:0000256" key="6">
    <source>
        <dbReference type="ARBA" id="ARBA00022619"/>
    </source>
</evidence>
<dbReference type="InterPro" id="IPR016193">
    <property type="entry name" value="Cytidine_deaminase-like"/>
</dbReference>
<feature type="binding site" evidence="15">
    <location>
        <begin position="296"/>
        <end position="302"/>
    </location>
    <ligand>
        <name>NADP(+)</name>
        <dbReference type="ChEBI" id="CHEBI:58349"/>
    </ligand>
</feature>
<dbReference type="PANTHER" id="PTHR38011">
    <property type="entry name" value="DIHYDROFOLATE REDUCTASE FAMILY PROTEIN (AFU_ORTHOLOGUE AFUA_8G06820)"/>
    <property type="match status" value="1"/>
</dbReference>
<evidence type="ECO:0000256" key="7">
    <source>
        <dbReference type="ARBA" id="ARBA00022723"/>
    </source>
</evidence>
<feature type="binding site" evidence="15">
    <location>
        <position position="294"/>
    </location>
    <ligand>
        <name>substrate</name>
    </ligand>
</feature>
<evidence type="ECO:0000256" key="15">
    <source>
        <dbReference type="PIRSR" id="PIRSR006769-2"/>
    </source>
</evidence>
<dbReference type="RefSeq" id="WP_050725580.1">
    <property type="nucleotide sequence ID" value="NZ_CP012332.1"/>
</dbReference>
<keyword evidence="11 13" id="KW-0560">Oxidoreductase</keyword>
<dbReference type="NCBIfam" id="TIGR00227">
    <property type="entry name" value="ribD_Cterm"/>
    <property type="match status" value="1"/>
</dbReference>
<keyword evidence="8 13" id="KW-0378">Hydrolase</keyword>
<evidence type="ECO:0000256" key="1">
    <source>
        <dbReference type="ARBA" id="ARBA00002151"/>
    </source>
</evidence>
<accession>A0A0K1PCH9</accession>
<dbReference type="PANTHER" id="PTHR38011:SF7">
    <property type="entry name" value="2,5-DIAMINO-6-RIBOSYLAMINO-4(3H)-PYRIMIDINONE 5'-PHOSPHATE REDUCTASE"/>
    <property type="match status" value="1"/>
</dbReference>
<feature type="active site" description="Proton donor" evidence="14">
    <location>
        <position position="53"/>
    </location>
</feature>
<proteinExistence type="inferred from homology"/>
<feature type="binding site" evidence="16">
    <location>
        <position position="76"/>
    </location>
    <ligand>
        <name>Zn(2+)</name>
        <dbReference type="ChEBI" id="CHEBI:29105"/>
        <note>catalytic</note>
    </ligand>
</feature>
<dbReference type="GO" id="GO:0008703">
    <property type="term" value="F:5-amino-6-(5-phosphoribosylamino)uracil reductase activity"/>
    <property type="evidence" value="ECO:0007669"/>
    <property type="project" value="UniProtKB-EC"/>
</dbReference>
<name>A0A0K1PCH9_9BACT</name>
<dbReference type="GO" id="GO:0050661">
    <property type="term" value="F:NADP binding"/>
    <property type="evidence" value="ECO:0007669"/>
    <property type="project" value="InterPro"/>
</dbReference>
<gene>
    <name evidence="18" type="ORF">AKJ08_1625</name>
</gene>
<dbReference type="Proteomes" id="UP000055590">
    <property type="component" value="Chromosome"/>
</dbReference>
<dbReference type="GO" id="GO:0009231">
    <property type="term" value="P:riboflavin biosynthetic process"/>
    <property type="evidence" value="ECO:0007669"/>
    <property type="project" value="UniProtKB-UniPathway"/>
</dbReference>
<dbReference type="PROSITE" id="PS51747">
    <property type="entry name" value="CYT_DCMP_DEAMINASES_2"/>
    <property type="match status" value="1"/>
</dbReference>
<feature type="binding site" evidence="15">
    <location>
        <position position="205"/>
    </location>
    <ligand>
        <name>substrate</name>
    </ligand>
</feature>
<feature type="binding site" evidence="15">
    <location>
        <position position="201"/>
    </location>
    <ligand>
        <name>NADP(+)</name>
        <dbReference type="ChEBI" id="CHEBI:58349"/>
    </ligand>
</feature>
<keyword evidence="6 13" id="KW-0686">Riboflavin biosynthesis</keyword>
<feature type="binding site" evidence="15">
    <location>
        <position position="185"/>
    </location>
    <ligand>
        <name>substrate</name>
    </ligand>
</feature>
<dbReference type="InterPro" id="IPR002125">
    <property type="entry name" value="CMP_dCMP_dom"/>
</dbReference>
<feature type="binding site" evidence="15">
    <location>
        <position position="197"/>
    </location>
    <ligand>
        <name>NADP(+)</name>
        <dbReference type="ChEBI" id="CHEBI:58349"/>
    </ligand>
</feature>
<dbReference type="UniPathway" id="UPA00275">
    <property type="reaction ID" value="UER00401"/>
</dbReference>
<dbReference type="OrthoDB" id="9800865at2"/>
<sequence length="365" mass="38175">MSAAESFMRRAIEEARKALGRTSPNPPVGAVLVKEGRVVGVGHHARAGGPHAEAAALADAGEEARGADLYVTLEPCDHQGRTPPCSAAIVRAGVARVFVGTPDPNPIVSGRGIQRLEAEGIPVEVGPLEAECEALIEGWTSFIRSGRPWVIAKVAATLDGRIATRTGDSRWITGDEARARVHRLRDEVDAVIVGRGTVEADDPLLTARIPGGRDPLRVILDSGLGIAPDAKLLTAPSSAKTLIACVGPAAPERADRLRAAGAEVVECASWGGRVDLAFLLAHLAARGVVQVLVEGGARVFGAFLEAGLVDRLLVHYGPVVFGGGPAWTDAPAVDRVADALRVRFERAELVGGDLLVDARPIRDRG</sequence>
<dbReference type="PATRIC" id="fig|1391653.3.peg.1706"/>
<feature type="binding site" evidence="15">
    <location>
        <position position="222"/>
    </location>
    <ligand>
        <name>NADP(+)</name>
        <dbReference type="ChEBI" id="CHEBI:58349"/>
    </ligand>
</feature>
<comment type="cofactor">
    <cofactor evidence="13 16">
        <name>Zn(2+)</name>
        <dbReference type="ChEBI" id="CHEBI:29105"/>
    </cofactor>
    <text evidence="13 16">Binds 1 zinc ion.</text>
</comment>
<dbReference type="PROSITE" id="PS00903">
    <property type="entry name" value="CYT_DCMP_DEAMINASES_1"/>
    <property type="match status" value="1"/>
</dbReference>
<dbReference type="CDD" id="cd01284">
    <property type="entry name" value="Riboflavin_deaminase-reductase"/>
    <property type="match status" value="1"/>
</dbReference>
<dbReference type="EC" id="1.1.1.193" evidence="13"/>
<dbReference type="EC" id="3.5.4.26" evidence="13"/>
<dbReference type="KEGG" id="vin:AKJ08_1625"/>
<feature type="binding site" evidence="16">
    <location>
        <position position="51"/>
    </location>
    <ligand>
        <name>Zn(2+)</name>
        <dbReference type="ChEBI" id="CHEBI:29105"/>
        <note>catalytic</note>
    </ligand>
</feature>
<evidence type="ECO:0000256" key="16">
    <source>
        <dbReference type="PIRSR" id="PIRSR006769-3"/>
    </source>
</evidence>
<comment type="catalytic activity">
    <reaction evidence="13">
        <text>2,5-diamino-6-hydroxy-4-(5-phosphoribosylamino)-pyrimidine + H2O + H(+) = 5-amino-6-(5-phospho-D-ribosylamino)uracil + NH4(+)</text>
        <dbReference type="Rhea" id="RHEA:21868"/>
        <dbReference type="ChEBI" id="CHEBI:15377"/>
        <dbReference type="ChEBI" id="CHEBI:15378"/>
        <dbReference type="ChEBI" id="CHEBI:28938"/>
        <dbReference type="ChEBI" id="CHEBI:58453"/>
        <dbReference type="ChEBI" id="CHEBI:58614"/>
        <dbReference type="EC" id="3.5.4.26"/>
    </reaction>
</comment>
<evidence type="ECO:0000256" key="4">
    <source>
        <dbReference type="ARBA" id="ARBA00005259"/>
    </source>
</evidence>
<evidence type="ECO:0000256" key="9">
    <source>
        <dbReference type="ARBA" id="ARBA00022833"/>
    </source>
</evidence>
<comment type="pathway">
    <text evidence="3 13">Cofactor biosynthesis; riboflavin biosynthesis; 5-amino-6-(D-ribitylamino)uracil from GTP: step 3/4.</text>
</comment>
<organism evidence="18 19">
    <name type="scientific">Vulgatibacter incomptus</name>
    <dbReference type="NCBI Taxonomy" id="1391653"/>
    <lineage>
        <taxon>Bacteria</taxon>
        <taxon>Pseudomonadati</taxon>
        <taxon>Myxococcota</taxon>
        <taxon>Myxococcia</taxon>
        <taxon>Myxococcales</taxon>
        <taxon>Cystobacterineae</taxon>
        <taxon>Vulgatibacteraceae</taxon>
        <taxon>Vulgatibacter</taxon>
    </lineage>
</organism>
<dbReference type="InterPro" id="IPR016192">
    <property type="entry name" value="APOBEC/CMP_deaminase_Zn-bd"/>
</dbReference>
<evidence type="ECO:0000256" key="12">
    <source>
        <dbReference type="ARBA" id="ARBA00023268"/>
    </source>
</evidence>
<feature type="binding site" evidence="15">
    <location>
        <position position="155"/>
    </location>
    <ligand>
        <name>NADP(+)</name>
        <dbReference type="ChEBI" id="CHEBI:58349"/>
    </ligand>
</feature>
<feature type="binding site" evidence="16">
    <location>
        <position position="85"/>
    </location>
    <ligand>
        <name>Zn(2+)</name>
        <dbReference type="ChEBI" id="CHEBI:29105"/>
        <note>catalytic</note>
    </ligand>
</feature>
<dbReference type="InterPro" id="IPR050765">
    <property type="entry name" value="Riboflavin_Biosynth_HTPR"/>
</dbReference>
<dbReference type="GO" id="GO:0008270">
    <property type="term" value="F:zinc ion binding"/>
    <property type="evidence" value="ECO:0007669"/>
    <property type="project" value="InterPro"/>
</dbReference>
<evidence type="ECO:0000256" key="13">
    <source>
        <dbReference type="PIRNR" id="PIRNR006769"/>
    </source>
</evidence>
<dbReference type="NCBIfam" id="TIGR00326">
    <property type="entry name" value="eubact_ribD"/>
    <property type="match status" value="1"/>
</dbReference>
<evidence type="ECO:0000256" key="8">
    <source>
        <dbReference type="ARBA" id="ARBA00022801"/>
    </source>
</evidence>
<evidence type="ECO:0000256" key="11">
    <source>
        <dbReference type="ARBA" id="ARBA00023002"/>
    </source>
</evidence>
<comment type="similarity">
    <text evidence="4 13">In the N-terminal section; belongs to the cytidine and deoxycytidylate deaminase family.</text>
</comment>
<comment type="pathway">
    <text evidence="2 13">Cofactor biosynthesis; riboflavin biosynthesis; 5-amino-6-(D-ribitylamino)uracil from GTP: step 2/4.</text>
</comment>
<comment type="function">
    <text evidence="1 13">Converts 2,5-diamino-6-(ribosylamino)-4(3h)-pyrimidinone 5'-phosphate into 5-amino-6-(ribosylamino)-2,4(1h,3h)-pyrimidinedione 5'-phosphate.</text>
</comment>
<dbReference type="EMBL" id="CP012332">
    <property type="protein sequence ID" value="AKU91238.1"/>
    <property type="molecule type" value="Genomic_DNA"/>
</dbReference>
<evidence type="ECO:0000259" key="17">
    <source>
        <dbReference type="PROSITE" id="PS51747"/>
    </source>
</evidence>
<evidence type="ECO:0000256" key="10">
    <source>
        <dbReference type="ARBA" id="ARBA00022857"/>
    </source>
</evidence>
<feature type="domain" description="CMP/dCMP-type deaminase" evidence="17">
    <location>
        <begin position="2"/>
        <end position="124"/>
    </location>
</feature>
<dbReference type="InterPro" id="IPR002734">
    <property type="entry name" value="RibDG_C"/>
</dbReference>
<dbReference type="InterPro" id="IPR004794">
    <property type="entry name" value="Eubact_RibD"/>
</dbReference>
<dbReference type="Gene3D" id="3.40.140.10">
    <property type="entry name" value="Cytidine Deaminase, domain 2"/>
    <property type="match status" value="1"/>
</dbReference>
<feature type="binding site" evidence="15">
    <location>
        <position position="208"/>
    </location>
    <ligand>
        <name>substrate</name>
    </ligand>
</feature>
<feature type="binding site" evidence="15">
    <location>
        <position position="171"/>
    </location>
    <ligand>
        <name>NADP(+)</name>
        <dbReference type="ChEBI" id="CHEBI:58349"/>
    </ligand>
</feature>
<keyword evidence="9 13" id="KW-0862">Zinc</keyword>
<evidence type="ECO:0000256" key="2">
    <source>
        <dbReference type="ARBA" id="ARBA00004882"/>
    </source>
</evidence>
<evidence type="ECO:0000256" key="5">
    <source>
        <dbReference type="ARBA" id="ARBA00007417"/>
    </source>
</evidence>
<dbReference type="STRING" id="1391653.AKJ08_1625"/>
<protein>
    <recommendedName>
        <fullName evidence="13">Riboflavin biosynthesis protein RibD</fullName>
    </recommendedName>
    <domain>
        <recommendedName>
            <fullName evidence="13">Diaminohydroxyphosphoribosylaminopyrimidine deaminase</fullName>
            <shortName evidence="13">DRAP deaminase</shortName>
            <ecNumber evidence="13">3.5.4.26</ecNumber>
        </recommendedName>
        <alternativeName>
            <fullName evidence="13">Riboflavin-specific deaminase</fullName>
        </alternativeName>
    </domain>
    <domain>
        <recommendedName>
            <fullName evidence="13">5-amino-6-(5-phosphoribosylamino)uracil reductase</fullName>
            <ecNumber evidence="13">1.1.1.193</ecNumber>
        </recommendedName>
        <alternativeName>
            <fullName evidence="13">HTP reductase</fullName>
        </alternativeName>
    </domain>
</protein>
<evidence type="ECO:0000313" key="19">
    <source>
        <dbReference type="Proteomes" id="UP000055590"/>
    </source>
</evidence>
<evidence type="ECO:0000256" key="3">
    <source>
        <dbReference type="ARBA" id="ARBA00004910"/>
    </source>
</evidence>
<dbReference type="InterPro" id="IPR011549">
    <property type="entry name" value="RibD_C"/>
</dbReference>
<dbReference type="InterPro" id="IPR024072">
    <property type="entry name" value="DHFR-like_dom_sf"/>
</dbReference>
<dbReference type="SUPFAM" id="SSF53597">
    <property type="entry name" value="Dihydrofolate reductase-like"/>
    <property type="match status" value="1"/>
</dbReference>
<dbReference type="AlphaFoldDB" id="A0A0K1PCH9"/>
<keyword evidence="19" id="KW-1185">Reference proteome</keyword>
<dbReference type="Pfam" id="PF00383">
    <property type="entry name" value="dCMP_cyt_deam_1"/>
    <property type="match status" value="1"/>
</dbReference>
<dbReference type="PIRSF" id="PIRSF006769">
    <property type="entry name" value="RibD"/>
    <property type="match status" value="1"/>
</dbReference>
<dbReference type="SUPFAM" id="SSF53927">
    <property type="entry name" value="Cytidine deaminase-like"/>
    <property type="match status" value="1"/>
</dbReference>